<gene>
    <name evidence="1" type="ORF">CC78DRAFT_582252</name>
</gene>
<accession>A0A9P4K629</accession>
<reference evidence="2" key="1">
    <citation type="journal article" date="2020" name="Stud. Mycol.">
        <title>101 Dothideomycetes genomes: A test case for predicting lifestyles and emergence of pathogens.</title>
        <authorList>
            <person name="Haridas S."/>
            <person name="Albert R."/>
            <person name="Binder M."/>
            <person name="Bloem J."/>
            <person name="LaButti K."/>
            <person name="Salamov A."/>
            <person name="Andreopoulos B."/>
            <person name="Baker S."/>
            <person name="Barry K."/>
            <person name="Bills G."/>
            <person name="Bluhm B."/>
            <person name="Cannon C."/>
            <person name="Castanera R."/>
            <person name="Culley D."/>
            <person name="Daum C."/>
            <person name="Ezra D."/>
            <person name="Gonzalez J."/>
            <person name="Henrissat B."/>
            <person name="Kuo A."/>
            <person name="Liang C."/>
            <person name="Lipzen A."/>
            <person name="Lutzoni F."/>
            <person name="Magnuson J."/>
            <person name="Mondo S."/>
            <person name="Nolan M."/>
            <person name="Ohm R."/>
            <person name="Pangilinan J."/>
            <person name="Park H.-J."/>
            <person name="Ramirez L."/>
            <person name="Alfaro M."/>
            <person name="Sun H."/>
            <person name="Tritt A."/>
            <person name="Yoshinaga Y."/>
            <person name="Zwiers L.-H."/>
            <person name="Turgeon B."/>
            <person name="Goodwin S."/>
            <person name="Spatafora J."/>
            <person name="Crous P."/>
            <person name="Grigoriev I."/>
        </authorList>
    </citation>
    <scope>NUCLEOTIDE SEQUENCE [LARGE SCALE GENOMIC DNA]</scope>
    <source>
        <strain evidence="2">CBS 304.66</strain>
    </source>
</reference>
<name>A0A9P4K629_9PLEO</name>
<sequence length="81" mass="9873">MDIEVYRGRRKMAMKAESMVYMGSEKDLAKDRQEIARRHREMIEKEEREREREGWAEEKDVKVDYDKGSEKPPVIWDPEWV</sequence>
<protein>
    <submittedName>
        <fullName evidence="1">Uncharacterized protein</fullName>
    </submittedName>
</protein>
<dbReference type="EMBL" id="ML986636">
    <property type="protein sequence ID" value="KAF2262808.1"/>
    <property type="molecule type" value="Genomic_DNA"/>
</dbReference>
<organism evidence="1 2">
    <name type="scientific">Lojkania enalia</name>
    <dbReference type="NCBI Taxonomy" id="147567"/>
    <lineage>
        <taxon>Eukaryota</taxon>
        <taxon>Fungi</taxon>
        <taxon>Dikarya</taxon>
        <taxon>Ascomycota</taxon>
        <taxon>Pezizomycotina</taxon>
        <taxon>Dothideomycetes</taxon>
        <taxon>Pleosporomycetidae</taxon>
        <taxon>Pleosporales</taxon>
        <taxon>Pleosporales incertae sedis</taxon>
        <taxon>Lojkania</taxon>
    </lineage>
</organism>
<comment type="caution">
    <text evidence="1">The sequence shown here is derived from an EMBL/GenBank/DDBJ whole genome shotgun (WGS) entry which is preliminary data.</text>
</comment>
<dbReference type="Proteomes" id="UP000800093">
    <property type="component" value="Unassembled WGS sequence"/>
</dbReference>
<evidence type="ECO:0000313" key="2">
    <source>
        <dbReference type="Proteomes" id="UP000800093"/>
    </source>
</evidence>
<evidence type="ECO:0000313" key="1">
    <source>
        <dbReference type="EMBL" id="KAF2262808.1"/>
    </source>
</evidence>
<dbReference type="AlphaFoldDB" id="A0A9P4K629"/>
<keyword evidence="2" id="KW-1185">Reference proteome</keyword>
<proteinExistence type="predicted"/>